<dbReference type="RefSeq" id="WP_318599738.1">
    <property type="nucleotide sequence ID" value="NZ_JAWSTH010000081.1"/>
</dbReference>
<comment type="pathway">
    <text evidence="2 7">Cofactor biosynthesis; molybdopterin biosynthesis.</text>
</comment>
<dbReference type="Pfam" id="PF03453">
    <property type="entry name" value="MoeA_N"/>
    <property type="match status" value="1"/>
</dbReference>
<evidence type="ECO:0000313" key="10">
    <source>
        <dbReference type="EMBL" id="MDW5597274.1"/>
    </source>
</evidence>
<dbReference type="Gene3D" id="3.40.980.10">
    <property type="entry name" value="MoaB/Mog-like domain"/>
    <property type="match status" value="1"/>
</dbReference>
<dbReference type="SUPFAM" id="SSF53218">
    <property type="entry name" value="Molybdenum cofactor biosynthesis proteins"/>
    <property type="match status" value="1"/>
</dbReference>
<comment type="similarity">
    <text evidence="3 7">Belongs to the MoeA family.</text>
</comment>
<keyword evidence="7" id="KW-0808">Transferase</keyword>
<evidence type="ECO:0000256" key="7">
    <source>
        <dbReference type="RuleBase" id="RU365090"/>
    </source>
</evidence>
<reference evidence="10 11" key="2">
    <citation type="submission" date="2023-10" db="EMBL/GenBank/DDBJ databases">
        <authorList>
            <person name="Han X.F."/>
        </authorList>
    </citation>
    <scope>NUCLEOTIDE SEQUENCE [LARGE SCALE GENOMIC DNA]</scope>
    <source>
        <strain evidence="10 11">KCTC 39840</strain>
    </source>
</reference>
<proteinExistence type="inferred from homology"/>
<dbReference type="Pfam" id="PF03454">
    <property type="entry name" value="MoeA_C"/>
    <property type="match status" value="1"/>
</dbReference>
<dbReference type="InterPro" id="IPR005110">
    <property type="entry name" value="MoeA_linker/N"/>
</dbReference>
<dbReference type="SUPFAM" id="SSF63882">
    <property type="entry name" value="MoeA N-terminal region -like"/>
    <property type="match status" value="1"/>
</dbReference>
<keyword evidence="7" id="KW-0460">Magnesium</keyword>
<keyword evidence="5 7" id="KW-0501">Molybdenum cofactor biosynthesis</keyword>
<evidence type="ECO:0000313" key="11">
    <source>
        <dbReference type="Proteomes" id="UP001284601"/>
    </source>
</evidence>
<dbReference type="NCBIfam" id="TIGR00177">
    <property type="entry name" value="molyb_syn"/>
    <property type="match status" value="1"/>
</dbReference>
<comment type="caution">
    <text evidence="10">The sequence shown here is derived from an EMBL/GenBank/DDBJ whole genome shotgun (WGS) entry which is preliminary data.</text>
</comment>
<evidence type="ECO:0000259" key="9">
    <source>
        <dbReference type="SMART" id="SM00852"/>
    </source>
</evidence>
<dbReference type="Gene3D" id="2.40.340.10">
    <property type="entry name" value="MoeA, C-terminal, domain IV"/>
    <property type="match status" value="1"/>
</dbReference>
<sequence>MSRALIPISDARADVLAASVQLPSEPVPLAIALDRVLAEDVVAAADVPPFGNSAMDGFAVHHGPSRRSLRIVGEARAGSPAGVVVGRDEAVRISTGAPLPDGAEAVIRVEDTIELGDSVLLSTDIKAGLNVRKAGEDLRAGTVVLRAGTRLGPGELAVAVGAGLAEVGCTRAPRVVVLCTGDELREPGAPLGPGEIHNSNAVMLAALARQAGAELLTVARVQDTLAATEAAFADALTQADVVLASGGVSVGPHDHVKPALAALGVQERFWRVSLQPGKPTWFGQRGDQLVFGLPGNPVSSYVTFLLFARPALLALQGHAQPLPPRGEALLTIQMPLRDREQAVRVRLDDRDGLLRATPNGAQGSHITGSLAGADGLAFLPPGGGQTRSGASFPIERI</sequence>
<comment type="cofactor">
    <cofactor evidence="7">
        <name>Mg(2+)</name>
        <dbReference type="ChEBI" id="CHEBI:18420"/>
    </cofactor>
</comment>
<dbReference type="InterPro" id="IPR036688">
    <property type="entry name" value="MoeA_C_domain_IV_sf"/>
</dbReference>
<dbReference type="InterPro" id="IPR038987">
    <property type="entry name" value="MoeA-like"/>
</dbReference>
<dbReference type="EC" id="2.10.1.1" evidence="7"/>
<dbReference type="NCBIfam" id="NF045515">
    <property type="entry name" value="Glp_gephyrin"/>
    <property type="match status" value="1"/>
</dbReference>
<organism evidence="10 11">
    <name type="scientific">Conexibacter stalactiti</name>
    <dbReference type="NCBI Taxonomy" id="1940611"/>
    <lineage>
        <taxon>Bacteria</taxon>
        <taxon>Bacillati</taxon>
        <taxon>Actinomycetota</taxon>
        <taxon>Thermoleophilia</taxon>
        <taxon>Solirubrobacterales</taxon>
        <taxon>Conexibacteraceae</taxon>
        <taxon>Conexibacter</taxon>
    </lineage>
</organism>
<dbReference type="Pfam" id="PF00994">
    <property type="entry name" value="MoCF_biosynth"/>
    <property type="match status" value="1"/>
</dbReference>
<dbReference type="EMBL" id="JAWSTH010000081">
    <property type="protein sequence ID" value="MDW5597274.1"/>
    <property type="molecule type" value="Genomic_DNA"/>
</dbReference>
<evidence type="ECO:0000256" key="3">
    <source>
        <dbReference type="ARBA" id="ARBA00010763"/>
    </source>
</evidence>
<dbReference type="SMART" id="SM00852">
    <property type="entry name" value="MoCF_biosynth"/>
    <property type="match status" value="1"/>
</dbReference>
<name>A0ABU4HYY7_9ACTN</name>
<dbReference type="Gene3D" id="3.90.105.10">
    <property type="entry name" value="Molybdopterin biosynthesis moea protein, domain 2"/>
    <property type="match status" value="1"/>
</dbReference>
<reference evidence="11" key="1">
    <citation type="submission" date="2023-07" db="EMBL/GenBank/DDBJ databases">
        <title>Conexibacter stalactiti sp. nov., isolated from stalactites in a lava cave and emended description of the genus Conexibacter.</title>
        <authorList>
            <person name="Lee S.D."/>
        </authorList>
    </citation>
    <scope>NUCLEOTIDE SEQUENCE [LARGE SCALE GENOMIC DNA]</scope>
    <source>
        <strain evidence="11">KCTC 39840</strain>
    </source>
</reference>
<keyword evidence="11" id="KW-1185">Reference proteome</keyword>
<accession>A0ABU4HYY7</accession>
<dbReference type="PANTHER" id="PTHR10192">
    <property type="entry name" value="MOLYBDOPTERIN BIOSYNTHESIS PROTEIN"/>
    <property type="match status" value="1"/>
</dbReference>
<keyword evidence="4 7" id="KW-0500">Molybdenum</keyword>
<keyword evidence="7" id="KW-0479">Metal-binding</keyword>
<dbReference type="PANTHER" id="PTHR10192:SF5">
    <property type="entry name" value="GEPHYRIN"/>
    <property type="match status" value="1"/>
</dbReference>
<evidence type="ECO:0000256" key="4">
    <source>
        <dbReference type="ARBA" id="ARBA00022505"/>
    </source>
</evidence>
<protein>
    <recommendedName>
        <fullName evidence="7">Molybdopterin molybdenumtransferase</fullName>
        <ecNumber evidence="7">2.10.1.1</ecNumber>
    </recommendedName>
</protein>
<comment type="function">
    <text evidence="1 7">Catalyzes the insertion of molybdate into adenylated molybdopterin with the concomitant release of AMP.</text>
</comment>
<dbReference type="Gene3D" id="2.170.190.11">
    <property type="entry name" value="Molybdopterin biosynthesis moea protein, domain 3"/>
    <property type="match status" value="1"/>
</dbReference>
<gene>
    <name evidence="10" type="ORF">R7226_23200</name>
</gene>
<feature type="domain" description="MoaB/Mog" evidence="9">
    <location>
        <begin position="176"/>
        <end position="314"/>
    </location>
</feature>
<dbReference type="Proteomes" id="UP001284601">
    <property type="component" value="Unassembled WGS sequence"/>
</dbReference>
<dbReference type="SUPFAM" id="SSF63867">
    <property type="entry name" value="MoeA C-terminal domain-like"/>
    <property type="match status" value="1"/>
</dbReference>
<evidence type="ECO:0000256" key="2">
    <source>
        <dbReference type="ARBA" id="ARBA00005046"/>
    </source>
</evidence>
<feature type="region of interest" description="Disordered" evidence="8">
    <location>
        <begin position="377"/>
        <end position="397"/>
    </location>
</feature>
<dbReference type="CDD" id="cd00887">
    <property type="entry name" value="MoeA"/>
    <property type="match status" value="1"/>
</dbReference>
<evidence type="ECO:0000256" key="6">
    <source>
        <dbReference type="ARBA" id="ARBA00047317"/>
    </source>
</evidence>
<evidence type="ECO:0000256" key="1">
    <source>
        <dbReference type="ARBA" id="ARBA00002901"/>
    </source>
</evidence>
<evidence type="ECO:0000256" key="8">
    <source>
        <dbReference type="SAM" id="MobiDB-lite"/>
    </source>
</evidence>
<dbReference type="InterPro" id="IPR001453">
    <property type="entry name" value="MoaB/Mog_dom"/>
</dbReference>
<evidence type="ECO:0000256" key="5">
    <source>
        <dbReference type="ARBA" id="ARBA00023150"/>
    </source>
</evidence>
<dbReference type="InterPro" id="IPR036425">
    <property type="entry name" value="MoaB/Mog-like_dom_sf"/>
</dbReference>
<comment type="catalytic activity">
    <reaction evidence="6">
        <text>adenylyl-molybdopterin + molybdate = Mo-molybdopterin + AMP + H(+)</text>
        <dbReference type="Rhea" id="RHEA:35047"/>
        <dbReference type="ChEBI" id="CHEBI:15378"/>
        <dbReference type="ChEBI" id="CHEBI:36264"/>
        <dbReference type="ChEBI" id="CHEBI:62727"/>
        <dbReference type="ChEBI" id="CHEBI:71302"/>
        <dbReference type="ChEBI" id="CHEBI:456215"/>
        <dbReference type="EC" id="2.10.1.1"/>
    </reaction>
</comment>
<dbReference type="InterPro" id="IPR036135">
    <property type="entry name" value="MoeA_linker/N_sf"/>
</dbReference>
<dbReference type="InterPro" id="IPR005111">
    <property type="entry name" value="MoeA_C_domain_IV"/>
</dbReference>